<reference evidence="6 7" key="1">
    <citation type="submission" date="2020-03" db="EMBL/GenBank/DDBJ databases">
        <title>Leucobacter sp. nov., isolated from beetles.</title>
        <authorList>
            <person name="Hyun D.-W."/>
            <person name="Bae J.-W."/>
        </authorList>
    </citation>
    <scope>NUCLEOTIDE SEQUENCE [LARGE SCALE GENOMIC DNA]</scope>
    <source>
        <strain evidence="6 7">HDW9C</strain>
    </source>
</reference>
<keyword evidence="3" id="KW-1133">Transmembrane helix</keyword>
<name>A0A6G7XBE9_9MICO</name>
<dbReference type="PANTHER" id="PTHR34069:SF3">
    <property type="entry name" value="ACYL-COA:ACYL-COA ALKYLTRANSFERASE"/>
    <property type="match status" value="1"/>
</dbReference>
<evidence type="ECO:0000313" key="6">
    <source>
        <dbReference type="EMBL" id="QIK61885.1"/>
    </source>
</evidence>
<keyword evidence="2" id="KW-0012">Acyltransferase</keyword>
<accession>A0A6G7XBE9</accession>
<dbReference type="Pfam" id="PF08545">
    <property type="entry name" value="ACP_syn_III"/>
    <property type="match status" value="1"/>
</dbReference>
<evidence type="ECO:0000256" key="2">
    <source>
        <dbReference type="ARBA" id="ARBA00023315"/>
    </source>
</evidence>
<keyword evidence="3" id="KW-0812">Transmembrane</keyword>
<dbReference type="Proteomes" id="UP000502677">
    <property type="component" value="Chromosome"/>
</dbReference>
<dbReference type="PANTHER" id="PTHR34069">
    <property type="entry name" value="3-OXOACYL-[ACYL-CARRIER-PROTEIN] SYNTHASE 3"/>
    <property type="match status" value="1"/>
</dbReference>
<dbReference type="AlphaFoldDB" id="A0A6G7XBE9"/>
<evidence type="ECO:0000256" key="1">
    <source>
        <dbReference type="ARBA" id="ARBA00022679"/>
    </source>
</evidence>
<dbReference type="EMBL" id="CP049863">
    <property type="protein sequence ID" value="QIK61885.1"/>
    <property type="molecule type" value="Genomic_DNA"/>
</dbReference>
<dbReference type="Pfam" id="PF08541">
    <property type="entry name" value="ACP_syn_III_C"/>
    <property type="match status" value="1"/>
</dbReference>
<organism evidence="6 7">
    <name type="scientific">Leucobacter viscericola</name>
    <dbReference type="NCBI Taxonomy" id="2714935"/>
    <lineage>
        <taxon>Bacteria</taxon>
        <taxon>Bacillati</taxon>
        <taxon>Actinomycetota</taxon>
        <taxon>Actinomycetes</taxon>
        <taxon>Micrococcales</taxon>
        <taxon>Microbacteriaceae</taxon>
        <taxon>Leucobacter</taxon>
    </lineage>
</organism>
<feature type="transmembrane region" description="Helical" evidence="3">
    <location>
        <begin position="317"/>
        <end position="336"/>
    </location>
</feature>
<evidence type="ECO:0000256" key="3">
    <source>
        <dbReference type="SAM" id="Phobius"/>
    </source>
</evidence>
<gene>
    <name evidence="6" type="ORF">G7068_00640</name>
</gene>
<keyword evidence="7" id="KW-1185">Reference proteome</keyword>
<dbReference type="Gene3D" id="3.40.47.10">
    <property type="match status" value="2"/>
</dbReference>
<dbReference type="GO" id="GO:0006633">
    <property type="term" value="P:fatty acid biosynthetic process"/>
    <property type="evidence" value="ECO:0007669"/>
    <property type="project" value="InterPro"/>
</dbReference>
<dbReference type="KEGG" id="lvi:G7068_00640"/>
<feature type="domain" description="Beta-ketoacyl-[acyl-carrier-protein] synthase III N-terminal" evidence="5">
    <location>
        <begin position="112"/>
        <end position="200"/>
    </location>
</feature>
<proteinExistence type="predicted"/>
<dbReference type="InterPro" id="IPR013747">
    <property type="entry name" value="ACP_syn_III_C"/>
</dbReference>
<dbReference type="CDD" id="cd00830">
    <property type="entry name" value="KAS_III"/>
    <property type="match status" value="1"/>
</dbReference>
<feature type="domain" description="Beta-ketoacyl-[acyl-carrier-protein] synthase III C-terminal" evidence="4">
    <location>
        <begin position="250"/>
        <end position="337"/>
    </location>
</feature>
<evidence type="ECO:0000259" key="5">
    <source>
        <dbReference type="Pfam" id="PF08545"/>
    </source>
</evidence>
<dbReference type="InterPro" id="IPR016039">
    <property type="entry name" value="Thiolase-like"/>
</dbReference>
<dbReference type="RefSeq" id="WP_166287447.1">
    <property type="nucleotide sequence ID" value="NZ_CP049863.1"/>
</dbReference>
<keyword evidence="3" id="KW-0472">Membrane</keyword>
<dbReference type="InterPro" id="IPR013751">
    <property type="entry name" value="ACP_syn_III_N"/>
</dbReference>
<keyword evidence="1" id="KW-0808">Transferase</keyword>
<dbReference type="GO" id="GO:0044550">
    <property type="term" value="P:secondary metabolite biosynthetic process"/>
    <property type="evidence" value="ECO:0007669"/>
    <property type="project" value="TreeGrafter"/>
</dbReference>
<sequence>MNSPASRIADIGVYLPPTTRSTEESELRLRTTNPHVNIASGLIRRLTGVNQVHVRPEGWQTSDLAVAAAREVLTPGSPDPDLLIFASASQDLIEPATSHIVAHKLGLNCPVMDVKNACNSMLNGMQVADSLIRAQQYKRVLVVTGEQPSHAVRWQIEDQAQFVRSIPGYTMSDSGAAILMEAISTEHPAGVGILETHFQAHSQFWPVGTLGTGGSMNPHAEGGSYFDMNGNELQKAFDSVGLDLVHDALKAVDLSLDDVDLFAAHQVSVASQRAVLKRLGIPANRSIETVSGHGNLASATLPLHLHRARESGQIGSGSNVVLLGLAGGISLGVMVIRL</sequence>
<evidence type="ECO:0000259" key="4">
    <source>
        <dbReference type="Pfam" id="PF08541"/>
    </source>
</evidence>
<dbReference type="SUPFAM" id="SSF53901">
    <property type="entry name" value="Thiolase-like"/>
    <property type="match status" value="1"/>
</dbReference>
<dbReference type="GO" id="GO:0004315">
    <property type="term" value="F:3-oxoacyl-[acyl-carrier-protein] synthase activity"/>
    <property type="evidence" value="ECO:0007669"/>
    <property type="project" value="InterPro"/>
</dbReference>
<evidence type="ECO:0000313" key="7">
    <source>
        <dbReference type="Proteomes" id="UP000502677"/>
    </source>
</evidence>
<protein>
    <submittedName>
        <fullName evidence="6">Ketoacyl-ACP synthase III</fullName>
    </submittedName>
</protein>